<dbReference type="PANTHER" id="PTHR35466">
    <property type="entry name" value="SERINE/ARGININE REPETITIVE MATRIX PROTEIN 1"/>
    <property type="match status" value="1"/>
</dbReference>
<proteinExistence type="predicted"/>
<dbReference type="Proteomes" id="UP001161247">
    <property type="component" value="Chromosome 8"/>
</dbReference>
<dbReference type="AlphaFoldDB" id="A0AAV1E5H6"/>
<organism evidence="2 3">
    <name type="scientific">Oldenlandia corymbosa var. corymbosa</name>
    <dbReference type="NCBI Taxonomy" id="529605"/>
    <lineage>
        <taxon>Eukaryota</taxon>
        <taxon>Viridiplantae</taxon>
        <taxon>Streptophyta</taxon>
        <taxon>Embryophyta</taxon>
        <taxon>Tracheophyta</taxon>
        <taxon>Spermatophyta</taxon>
        <taxon>Magnoliopsida</taxon>
        <taxon>eudicotyledons</taxon>
        <taxon>Gunneridae</taxon>
        <taxon>Pentapetalae</taxon>
        <taxon>asterids</taxon>
        <taxon>lamiids</taxon>
        <taxon>Gentianales</taxon>
        <taxon>Rubiaceae</taxon>
        <taxon>Rubioideae</taxon>
        <taxon>Spermacoceae</taxon>
        <taxon>Hedyotis-Oldenlandia complex</taxon>
        <taxon>Oldenlandia</taxon>
    </lineage>
</organism>
<feature type="region of interest" description="Disordered" evidence="1">
    <location>
        <begin position="107"/>
        <end position="159"/>
    </location>
</feature>
<name>A0AAV1E5H6_OLDCO</name>
<dbReference type="Pfam" id="PF05097">
    <property type="entry name" value="DUF688"/>
    <property type="match status" value="1"/>
</dbReference>
<dbReference type="InterPro" id="IPR007789">
    <property type="entry name" value="DUF688"/>
</dbReference>
<feature type="compositionally biased region" description="Basic and acidic residues" evidence="1">
    <location>
        <begin position="111"/>
        <end position="123"/>
    </location>
</feature>
<dbReference type="EMBL" id="OX459125">
    <property type="protein sequence ID" value="CAI9115434.1"/>
    <property type="molecule type" value="Genomic_DNA"/>
</dbReference>
<protein>
    <submittedName>
        <fullName evidence="2">OLC1v1016336C1</fullName>
    </submittedName>
</protein>
<evidence type="ECO:0000313" key="3">
    <source>
        <dbReference type="Proteomes" id="UP001161247"/>
    </source>
</evidence>
<feature type="region of interest" description="Disordered" evidence="1">
    <location>
        <begin position="43"/>
        <end position="86"/>
    </location>
</feature>
<accession>A0AAV1E5H6</accession>
<evidence type="ECO:0000313" key="2">
    <source>
        <dbReference type="EMBL" id="CAI9115434.1"/>
    </source>
</evidence>
<evidence type="ECO:0000256" key="1">
    <source>
        <dbReference type="SAM" id="MobiDB-lite"/>
    </source>
</evidence>
<keyword evidence="3" id="KW-1185">Reference proteome</keyword>
<dbReference type="PANTHER" id="PTHR35466:SF4">
    <property type="entry name" value="EXPRESSED PROTEIN"/>
    <property type="match status" value="1"/>
</dbReference>
<feature type="compositionally biased region" description="Low complexity" evidence="1">
    <location>
        <begin position="124"/>
        <end position="152"/>
    </location>
</feature>
<gene>
    <name evidence="2" type="ORF">OLC1_LOCUS21968</name>
</gene>
<sequence length="172" mass="18849">MAGDGSFKKQGAIPFKWEIRPGVPKDQAQQPGHVLHREHNKAFSGQLATPPGRLQLQPRMEARTRSLLSTPRALSDRFSSHKSMLSGPDIFYPGGCLPSLYKQPNLLNVKPESEPDRNSDLEARSPLSSSSRRKSSSSSPSRDSSPVFSSTSYRRSSPPAMVDAEWAGVGLF</sequence>
<reference evidence="2" key="1">
    <citation type="submission" date="2023-03" db="EMBL/GenBank/DDBJ databases">
        <authorList>
            <person name="Julca I."/>
        </authorList>
    </citation>
    <scope>NUCLEOTIDE SEQUENCE</scope>
</reference>